<proteinExistence type="predicted"/>
<comment type="caution">
    <text evidence="1">The sequence shown here is derived from an EMBL/GenBank/DDBJ whole genome shotgun (WGS) entry which is preliminary data.</text>
</comment>
<dbReference type="Gene3D" id="3.40.50.300">
    <property type="entry name" value="P-loop containing nucleotide triphosphate hydrolases"/>
    <property type="match status" value="1"/>
</dbReference>
<gene>
    <name evidence="1" type="ORF">HPB52_012979</name>
</gene>
<organism evidence="1 2">
    <name type="scientific">Rhipicephalus sanguineus</name>
    <name type="common">Brown dog tick</name>
    <name type="synonym">Ixodes sanguineus</name>
    <dbReference type="NCBI Taxonomy" id="34632"/>
    <lineage>
        <taxon>Eukaryota</taxon>
        <taxon>Metazoa</taxon>
        <taxon>Ecdysozoa</taxon>
        <taxon>Arthropoda</taxon>
        <taxon>Chelicerata</taxon>
        <taxon>Arachnida</taxon>
        <taxon>Acari</taxon>
        <taxon>Parasitiformes</taxon>
        <taxon>Ixodida</taxon>
        <taxon>Ixodoidea</taxon>
        <taxon>Ixodidae</taxon>
        <taxon>Rhipicephalinae</taxon>
        <taxon>Rhipicephalus</taxon>
        <taxon>Rhipicephalus</taxon>
    </lineage>
</organism>
<dbReference type="Proteomes" id="UP000821837">
    <property type="component" value="Chromosome 3"/>
</dbReference>
<reference evidence="1" key="1">
    <citation type="journal article" date="2020" name="Cell">
        <title>Large-Scale Comparative Analyses of Tick Genomes Elucidate Their Genetic Diversity and Vector Capacities.</title>
        <authorList>
            <consortium name="Tick Genome and Microbiome Consortium (TIGMIC)"/>
            <person name="Jia N."/>
            <person name="Wang J."/>
            <person name="Shi W."/>
            <person name="Du L."/>
            <person name="Sun Y."/>
            <person name="Zhan W."/>
            <person name="Jiang J.F."/>
            <person name="Wang Q."/>
            <person name="Zhang B."/>
            <person name="Ji P."/>
            <person name="Bell-Sakyi L."/>
            <person name="Cui X.M."/>
            <person name="Yuan T.T."/>
            <person name="Jiang B.G."/>
            <person name="Yang W.F."/>
            <person name="Lam T.T."/>
            <person name="Chang Q.C."/>
            <person name="Ding S.J."/>
            <person name="Wang X.J."/>
            <person name="Zhu J.G."/>
            <person name="Ruan X.D."/>
            <person name="Zhao L."/>
            <person name="Wei J.T."/>
            <person name="Ye R.Z."/>
            <person name="Que T.C."/>
            <person name="Du C.H."/>
            <person name="Zhou Y.H."/>
            <person name="Cheng J.X."/>
            <person name="Dai P.F."/>
            <person name="Guo W.B."/>
            <person name="Han X.H."/>
            <person name="Huang E.J."/>
            <person name="Li L.F."/>
            <person name="Wei W."/>
            <person name="Gao Y.C."/>
            <person name="Liu J.Z."/>
            <person name="Shao H.Z."/>
            <person name="Wang X."/>
            <person name="Wang C.C."/>
            <person name="Yang T.C."/>
            <person name="Huo Q.B."/>
            <person name="Li W."/>
            <person name="Chen H.Y."/>
            <person name="Chen S.E."/>
            <person name="Zhou L.G."/>
            <person name="Ni X.B."/>
            <person name="Tian J.H."/>
            <person name="Sheng Y."/>
            <person name="Liu T."/>
            <person name="Pan Y.S."/>
            <person name="Xia L.Y."/>
            <person name="Li J."/>
            <person name="Zhao F."/>
            <person name="Cao W.C."/>
        </authorList>
    </citation>
    <scope>NUCLEOTIDE SEQUENCE</scope>
    <source>
        <strain evidence="1">Rsan-2018</strain>
    </source>
</reference>
<protein>
    <submittedName>
        <fullName evidence="1">Uncharacterized protein</fullName>
    </submittedName>
</protein>
<evidence type="ECO:0000313" key="1">
    <source>
        <dbReference type="EMBL" id="KAH7961871.1"/>
    </source>
</evidence>
<accession>A0A9D4Q2C5</accession>
<reference evidence="1" key="2">
    <citation type="submission" date="2021-09" db="EMBL/GenBank/DDBJ databases">
        <authorList>
            <person name="Jia N."/>
            <person name="Wang J."/>
            <person name="Shi W."/>
            <person name="Du L."/>
            <person name="Sun Y."/>
            <person name="Zhan W."/>
            <person name="Jiang J."/>
            <person name="Wang Q."/>
            <person name="Zhang B."/>
            <person name="Ji P."/>
            <person name="Sakyi L.B."/>
            <person name="Cui X."/>
            <person name="Yuan T."/>
            <person name="Jiang B."/>
            <person name="Yang W."/>
            <person name="Lam T.T.-Y."/>
            <person name="Chang Q."/>
            <person name="Ding S."/>
            <person name="Wang X."/>
            <person name="Zhu J."/>
            <person name="Ruan X."/>
            <person name="Zhao L."/>
            <person name="Wei J."/>
            <person name="Que T."/>
            <person name="Du C."/>
            <person name="Cheng J."/>
            <person name="Dai P."/>
            <person name="Han X."/>
            <person name="Huang E."/>
            <person name="Gao Y."/>
            <person name="Liu J."/>
            <person name="Shao H."/>
            <person name="Ye R."/>
            <person name="Li L."/>
            <person name="Wei W."/>
            <person name="Wang X."/>
            <person name="Wang C."/>
            <person name="Huo Q."/>
            <person name="Li W."/>
            <person name="Guo W."/>
            <person name="Chen H."/>
            <person name="Chen S."/>
            <person name="Zhou L."/>
            <person name="Zhou L."/>
            <person name="Ni X."/>
            <person name="Tian J."/>
            <person name="Zhou Y."/>
            <person name="Sheng Y."/>
            <person name="Liu T."/>
            <person name="Pan Y."/>
            <person name="Xia L."/>
            <person name="Li J."/>
            <person name="Zhao F."/>
            <person name="Cao W."/>
        </authorList>
    </citation>
    <scope>NUCLEOTIDE SEQUENCE</scope>
    <source>
        <strain evidence="1">Rsan-2018</strain>
        <tissue evidence="1">Larvae</tissue>
    </source>
</reference>
<dbReference type="AlphaFoldDB" id="A0A9D4Q2C5"/>
<dbReference type="EMBL" id="JABSTV010001249">
    <property type="protein sequence ID" value="KAH7961871.1"/>
    <property type="molecule type" value="Genomic_DNA"/>
</dbReference>
<dbReference type="InterPro" id="IPR027417">
    <property type="entry name" value="P-loop_NTPase"/>
</dbReference>
<name>A0A9D4Q2C5_RHISA</name>
<dbReference type="VEuPathDB" id="VectorBase:RSAN_038895"/>
<evidence type="ECO:0000313" key="2">
    <source>
        <dbReference type="Proteomes" id="UP000821837"/>
    </source>
</evidence>
<keyword evidence="2" id="KW-1185">Reference proteome</keyword>
<sequence length="82" mass="9239">MHAFLKTANPNLILPKEKAKEPKQVPKKPVHIPWVEKYRPKTVDDVAHQDEVVSVLKKSLQGADNHRPTDIALLKVPVQAFA</sequence>